<keyword evidence="1" id="KW-1133">Transmembrane helix</keyword>
<evidence type="ECO:0000256" key="1">
    <source>
        <dbReference type="SAM" id="Phobius"/>
    </source>
</evidence>
<reference evidence="2 3" key="1">
    <citation type="journal article" date="2020" name="Nature">
        <title>Six reference-quality genomes reveal evolution of bat adaptations.</title>
        <authorList>
            <person name="Jebb D."/>
            <person name="Huang Z."/>
            <person name="Pippel M."/>
            <person name="Hughes G.M."/>
            <person name="Lavrichenko K."/>
            <person name="Devanna P."/>
            <person name="Winkler S."/>
            <person name="Jermiin L.S."/>
            <person name="Skirmuntt E.C."/>
            <person name="Katzourakis A."/>
            <person name="Burkitt-Gray L."/>
            <person name="Ray D.A."/>
            <person name="Sullivan K.A.M."/>
            <person name="Roscito J.G."/>
            <person name="Kirilenko B.M."/>
            <person name="Davalos L.M."/>
            <person name="Corthals A.P."/>
            <person name="Power M.L."/>
            <person name="Jones G."/>
            <person name="Ransome R.D."/>
            <person name="Dechmann D.K.N."/>
            <person name="Locatelli A.G."/>
            <person name="Puechmaille S.J."/>
            <person name="Fedrigo O."/>
            <person name="Jarvis E.D."/>
            <person name="Hiller M."/>
            <person name="Vernes S.C."/>
            <person name="Myers E.W."/>
            <person name="Teeling E.C."/>
        </authorList>
    </citation>
    <scope>NUCLEOTIDE SEQUENCE [LARGE SCALE GENOMIC DNA]</scope>
    <source>
        <strain evidence="2">MRouAeg1</strain>
        <tissue evidence="2">Muscle</tissue>
    </source>
</reference>
<organism evidence="2 3">
    <name type="scientific">Rousettus aegyptiacus</name>
    <name type="common">Egyptian fruit bat</name>
    <name type="synonym">Pteropus aegyptiacus</name>
    <dbReference type="NCBI Taxonomy" id="9407"/>
    <lineage>
        <taxon>Eukaryota</taxon>
        <taxon>Metazoa</taxon>
        <taxon>Chordata</taxon>
        <taxon>Craniata</taxon>
        <taxon>Vertebrata</taxon>
        <taxon>Euteleostomi</taxon>
        <taxon>Mammalia</taxon>
        <taxon>Eutheria</taxon>
        <taxon>Laurasiatheria</taxon>
        <taxon>Chiroptera</taxon>
        <taxon>Yinpterochiroptera</taxon>
        <taxon>Pteropodoidea</taxon>
        <taxon>Pteropodidae</taxon>
        <taxon>Rousettinae</taxon>
        <taxon>Rousettus</taxon>
    </lineage>
</organism>
<evidence type="ECO:0000313" key="3">
    <source>
        <dbReference type="Proteomes" id="UP000593571"/>
    </source>
</evidence>
<sequence length="132" mass="15107">MTKTKLYYLNYLKQNILKHYIISLTFNLAFPKMRPSNNIMKKIPQLSNAFFKKIFFFLLHLFFLLQPYISILTGTTIIPNIDSSCLLNLILAFSEPSSSLSPENTDLYLSFLCLQTFIGSLSYPGSEFLSAA</sequence>
<keyword evidence="1" id="KW-0472">Membrane</keyword>
<comment type="caution">
    <text evidence="2">The sequence shown here is derived from an EMBL/GenBank/DDBJ whole genome shotgun (WGS) entry which is preliminary data.</text>
</comment>
<feature type="transmembrane region" description="Helical" evidence="1">
    <location>
        <begin position="54"/>
        <end position="78"/>
    </location>
</feature>
<dbReference type="Proteomes" id="UP000593571">
    <property type="component" value="Unassembled WGS sequence"/>
</dbReference>
<dbReference type="EMBL" id="JACASE010000013">
    <property type="protein sequence ID" value="KAF6418681.1"/>
    <property type="molecule type" value="Genomic_DNA"/>
</dbReference>
<proteinExistence type="predicted"/>
<dbReference type="AlphaFoldDB" id="A0A7J8D699"/>
<accession>A0A7J8D699</accession>
<name>A0A7J8D699_ROUAE</name>
<keyword evidence="1" id="KW-0812">Transmembrane</keyword>
<protein>
    <submittedName>
        <fullName evidence="2">Uncharacterized protein</fullName>
    </submittedName>
</protein>
<gene>
    <name evidence="2" type="ORF">HJG63_008729</name>
</gene>
<evidence type="ECO:0000313" key="2">
    <source>
        <dbReference type="EMBL" id="KAF6418681.1"/>
    </source>
</evidence>
<keyword evidence="3" id="KW-1185">Reference proteome</keyword>